<keyword evidence="3" id="KW-0804">Transcription</keyword>
<evidence type="ECO:0000313" key="6">
    <source>
        <dbReference type="EMBL" id="KAL2812281.1"/>
    </source>
</evidence>
<sequence>MPPQVALARTGKAPKIRRGHSGCKACRKRGKRCDETKPCCRACVRLKLDCSYAVDYSFRNHSAATFRPQVEQSRAVSVSAECSNLHVLEKVTPKILFSPTSLDCGGNLEATYWSHFEKHVLHLLPGVSIPFMEVAIQSPSLRFAALCLSASNLSMLNAQVQRRTIAKDRRRCVSSPLANKLHHAQAQRYHEHALTCSPFNKPPSDPPADLAALVLLAYYHHASTDHLKFRLAVWESVQFALLNKDALLRTMGGRGALQMWYRLCISHRLSKPPPFMLEGEGPSAFGPNRFPDTFDQLFLSCILSMSADDLIYDILIKTIEIRSRLVLFRSVAGSRQIPEYVTNIGSVAYTVLNKLLGRCSMDHEEAEAEQGFVRGSTLLELLEVQKQRLQVWRSRLTEEQQLPGAFQSSRTFSRHRDAMNALYCILCEMIFEEAGRVISPLGTQPDNDPHAMNLVNLANTLCQVAGTLNFNTSNMEDIYTFSLAETLFQLVLVYRSEAIFHSILDIIWPQMESKSRGYEHSHYPTHLVKRIITEISRHWAQGRDITFAQPAVPEDMPKLRLLDIDYPIHLVVCGYDGDGGHFIERIPLP</sequence>
<dbReference type="SUPFAM" id="SSF57701">
    <property type="entry name" value="Zn2/Cys6 DNA-binding domain"/>
    <property type="match status" value="1"/>
</dbReference>
<evidence type="ECO:0000256" key="4">
    <source>
        <dbReference type="ARBA" id="ARBA00023242"/>
    </source>
</evidence>
<keyword evidence="1" id="KW-0805">Transcription regulation</keyword>
<feature type="domain" description="Zn(2)-C6 fungal-type" evidence="5">
    <location>
        <begin position="22"/>
        <end position="52"/>
    </location>
</feature>
<evidence type="ECO:0000259" key="5">
    <source>
        <dbReference type="PROSITE" id="PS50048"/>
    </source>
</evidence>
<dbReference type="Pfam" id="PF00172">
    <property type="entry name" value="Zn_clus"/>
    <property type="match status" value="1"/>
</dbReference>
<accession>A0ABR4H9Z7</accession>
<dbReference type="PANTHER" id="PTHR37534:SF9">
    <property type="entry name" value="ZN(II)2CYS6 TRANSCRIPTION FACTOR (EUROFUNG)"/>
    <property type="match status" value="1"/>
</dbReference>
<dbReference type="PANTHER" id="PTHR37534">
    <property type="entry name" value="TRANSCRIPTIONAL ACTIVATOR PROTEIN UGA3"/>
    <property type="match status" value="1"/>
</dbReference>
<name>A0ABR4H9Z7_9EURO</name>
<dbReference type="Proteomes" id="UP001610334">
    <property type="component" value="Unassembled WGS sequence"/>
</dbReference>
<protein>
    <recommendedName>
        <fullName evidence="5">Zn(2)-C6 fungal-type domain-containing protein</fullName>
    </recommendedName>
</protein>
<proteinExistence type="predicted"/>
<gene>
    <name evidence="6" type="ORF">BJX63DRAFT_248618</name>
</gene>
<evidence type="ECO:0000256" key="2">
    <source>
        <dbReference type="ARBA" id="ARBA00023125"/>
    </source>
</evidence>
<dbReference type="CDD" id="cd00067">
    <property type="entry name" value="GAL4"/>
    <property type="match status" value="1"/>
</dbReference>
<keyword evidence="2" id="KW-0238">DNA-binding</keyword>
<dbReference type="EMBL" id="JBFXLT010000049">
    <property type="protein sequence ID" value="KAL2812281.1"/>
    <property type="molecule type" value="Genomic_DNA"/>
</dbReference>
<dbReference type="PROSITE" id="PS50048">
    <property type="entry name" value="ZN2_CY6_FUNGAL_2"/>
    <property type="match status" value="1"/>
</dbReference>
<keyword evidence="7" id="KW-1185">Reference proteome</keyword>
<evidence type="ECO:0000256" key="3">
    <source>
        <dbReference type="ARBA" id="ARBA00023163"/>
    </source>
</evidence>
<dbReference type="SMART" id="SM00066">
    <property type="entry name" value="GAL4"/>
    <property type="match status" value="1"/>
</dbReference>
<dbReference type="InterPro" id="IPR001138">
    <property type="entry name" value="Zn2Cys6_DnaBD"/>
</dbReference>
<dbReference type="Gene3D" id="4.10.240.10">
    <property type="entry name" value="Zn(2)-C6 fungal-type DNA-binding domain"/>
    <property type="match status" value="1"/>
</dbReference>
<comment type="caution">
    <text evidence="6">The sequence shown here is derived from an EMBL/GenBank/DDBJ whole genome shotgun (WGS) entry which is preliminary data.</text>
</comment>
<evidence type="ECO:0000256" key="1">
    <source>
        <dbReference type="ARBA" id="ARBA00023015"/>
    </source>
</evidence>
<keyword evidence="4" id="KW-0539">Nucleus</keyword>
<organism evidence="6 7">
    <name type="scientific">Aspergillus granulosus</name>
    <dbReference type="NCBI Taxonomy" id="176169"/>
    <lineage>
        <taxon>Eukaryota</taxon>
        <taxon>Fungi</taxon>
        <taxon>Dikarya</taxon>
        <taxon>Ascomycota</taxon>
        <taxon>Pezizomycotina</taxon>
        <taxon>Eurotiomycetes</taxon>
        <taxon>Eurotiomycetidae</taxon>
        <taxon>Eurotiales</taxon>
        <taxon>Aspergillaceae</taxon>
        <taxon>Aspergillus</taxon>
        <taxon>Aspergillus subgen. Nidulantes</taxon>
    </lineage>
</organism>
<reference evidence="6 7" key="1">
    <citation type="submission" date="2024-07" db="EMBL/GenBank/DDBJ databases">
        <title>Section-level genome sequencing and comparative genomics of Aspergillus sections Usti and Cavernicolus.</title>
        <authorList>
            <consortium name="Lawrence Berkeley National Laboratory"/>
            <person name="Nybo J.L."/>
            <person name="Vesth T.C."/>
            <person name="Theobald S."/>
            <person name="Frisvad J.C."/>
            <person name="Larsen T.O."/>
            <person name="Kjaerboelling I."/>
            <person name="Rothschild-Mancinelli K."/>
            <person name="Lyhne E.K."/>
            <person name="Kogle M.E."/>
            <person name="Barry K."/>
            <person name="Clum A."/>
            <person name="Na H."/>
            <person name="Ledsgaard L."/>
            <person name="Lin J."/>
            <person name="Lipzen A."/>
            <person name="Kuo A."/>
            <person name="Riley R."/>
            <person name="Mondo S."/>
            <person name="Labutti K."/>
            <person name="Haridas S."/>
            <person name="Pangalinan J."/>
            <person name="Salamov A.A."/>
            <person name="Simmons B.A."/>
            <person name="Magnuson J.K."/>
            <person name="Chen J."/>
            <person name="Drula E."/>
            <person name="Henrissat B."/>
            <person name="Wiebenga A."/>
            <person name="Lubbers R.J."/>
            <person name="Gomes A.C."/>
            <person name="Makela M.R."/>
            <person name="Stajich J."/>
            <person name="Grigoriev I.V."/>
            <person name="Mortensen U.H."/>
            <person name="De Vries R.P."/>
            <person name="Baker S.E."/>
            <person name="Andersen M.R."/>
        </authorList>
    </citation>
    <scope>NUCLEOTIDE SEQUENCE [LARGE SCALE GENOMIC DNA]</scope>
    <source>
        <strain evidence="6 7">CBS 588.65</strain>
    </source>
</reference>
<dbReference type="InterPro" id="IPR036864">
    <property type="entry name" value="Zn2-C6_fun-type_DNA-bd_sf"/>
</dbReference>
<evidence type="ECO:0000313" key="7">
    <source>
        <dbReference type="Proteomes" id="UP001610334"/>
    </source>
</evidence>